<dbReference type="Proteomes" id="UP000294257">
    <property type="component" value="Unassembled WGS sequence"/>
</dbReference>
<feature type="transmembrane region" description="Helical" evidence="1">
    <location>
        <begin position="21"/>
        <end position="41"/>
    </location>
</feature>
<evidence type="ECO:0000313" key="2">
    <source>
        <dbReference type="EMBL" id="RZS36575.1"/>
    </source>
</evidence>
<evidence type="ECO:0000256" key="1">
    <source>
        <dbReference type="SAM" id="Phobius"/>
    </source>
</evidence>
<accession>A0A4Q7KJH5</accession>
<feature type="transmembrane region" description="Helical" evidence="1">
    <location>
        <begin position="147"/>
        <end position="169"/>
    </location>
</feature>
<organism evidence="2 3">
    <name type="scientific">Herbihabitans rhizosphaerae</name>
    <dbReference type="NCBI Taxonomy" id="1872711"/>
    <lineage>
        <taxon>Bacteria</taxon>
        <taxon>Bacillati</taxon>
        <taxon>Actinomycetota</taxon>
        <taxon>Actinomycetes</taxon>
        <taxon>Pseudonocardiales</taxon>
        <taxon>Pseudonocardiaceae</taxon>
        <taxon>Herbihabitans</taxon>
    </lineage>
</organism>
<keyword evidence="1" id="KW-0812">Transmembrane</keyword>
<keyword evidence="3" id="KW-1185">Reference proteome</keyword>
<evidence type="ECO:0000313" key="3">
    <source>
        <dbReference type="Proteomes" id="UP000294257"/>
    </source>
</evidence>
<protein>
    <submittedName>
        <fullName evidence="2">ABC-2 family transporter</fullName>
    </submittedName>
</protein>
<name>A0A4Q7KJH5_9PSEU</name>
<dbReference type="OrthoDB" id="5188656at2"/>
<dbReference type="PANTHER" id="PTHR37305:SF1">
    <property type="entry name" value="MEMBRANE PROTEIN"/>
    <property type="match status" value="1"/>
</dbReference>
<feature type="transmembrane region" description="Helical" evidence="1">
    <location>
        <begin position="176"/>
        <end position="196"/>
    </location>
</feature>
<proteinExistence type="predicted"/>
<keyword evidence="1" id="KW-0472">Membrane</keyword>
<gene>
    <name evidence="2" type="ORF">EV193_107256</name>
</gene>
<sequence length="255" mass="25858">MNDVLASEWLKLRSLRSSVNLLIGPLAGLVAGAVITALMAADWDSSPEMRDKFAAGDAGLLAQPVTQVCLATLAILVITGEYATGMIRTSLVAAPNRLQVLAAKALVVSGVTLVAGQVISFAGFWASRLIVGDRPPPFGFSGSAADAVPLVVADGLVITVISLVALGLGTVIRSTAGALVSVFVLLFVLPMVAMALPSSVGNVLASLMLRNLAPQLAGVPQSEAVLSQPGAVAVAVGYVVVALGAAAVVLRRRDA</sequence>
<comment type="caution">
    <text evidence="2">The sequence shown here is derived from an EMBL/GenBank/DDBJ whole genome shotgun (WGS) entry which is preliminary data.</text>
</comment>
<dbReference type="RefSeq" id="WP_130346046.1">
    <property type="nucleotide sequence ID" value="NZ_SGWQ01000007.1"/>
</dbReference>
<dbReference type="EMBL" id="SGWQ01000007">
    <property type="protein sequence ID" value="RZS36575.1"/>
    <property type="molecule type" value="Genomic_DNA"/>
</dbReference>
<feature type="transmembrane region" description="Helical" evidence="1">
    <location>
        <begin position="61"/>
        <end position="84"/>
    </location>
</feature>
<feature type="transmembrane region" description="Helical" evidence="1">
    <location>
        <begin position="230"/>
        <end position="250"/>
    </location>
</feature>
<keyword evidence="1" id="KW-1133">Transmembrane helix</keyword>
<feature type="transmembrane region" description="Helical" evidence="1">
    <location>
        <begin position="105"/>
        <end position="127"/>
    </location>
</feature>
<dbReference type="AlphaFoldDB" id="A0A4Q7KJH5"/>
<reference evidence="2 3" key="1">
    <citation type="submission" date="2019-02" db="EMBL/GenBank/DDBJ databases">
        <title>Genomic Encyclopedia of Type Strains, Phase IV (KMG-IV): sequencing the most valuable type-strain genomes for metagenomic binning, comparative biology and taxonomic classification.</title>
        <authorList>
            <person name="Goeker M."/>
        </authorList>
    </citation>
    <scope>NUCLEOTIDE SEQUENCE [LARGE SCALE GENOMIC DNA]</scope>
    <source>
        <strain evidence="2 3">DSM 101727</strain>
    </source>
</reference>
<dbReference type="PANTHER" id="PTHR37305">
    <property type="entry name" value="INTEGRAL MEMBRANE PROTEIN-RELATED"/>
    <property type="match status" value="1"/>
</dbReference>